<feature type="signal peptide" evidence="5">
    <location>
        <begin position="1"/>
        <end position="25"/>
    </location>
</feature>
<name>A0AAV1SGP9_9ROSI</name>
<dbReference type="Pfam" id="PF00232">
    <property type="entry name" value="Glyco_hydro_1"/>
    <property type="match status" value="3"/>
</dbReference>
<organism evidence="6 7">
    <name type="scientific">Dovyalis caffra</name>
    <dbReference type="NCBI Taxonomy" id="77055"/>
    <lineage>
        <taxon>Eukaryota</taxon>
        <taxon>Viridiplantae</taxon>
        <taxon>Streptophyta</taxon>
        <taxon>Embryophyta</taxon>
        <taxon>Tracheophyta</taxon>
        <taxon>Spermatophyta</taxon>
        <taxon>Magnoliopsida</taxon>
        <taxon>eudicotyledons</taxon>
        <taxon>Gunneridae</taxon>
        <taxon>Pentapetalae</taxon>
        <taxon>rosids</taxon>
        <taxon>fabids</taxon>
        <taxon>Malpighiales</taxon>
        <taxon>Salicaceae</taxon>
        <taxon>Flacourtieae</taxon>
        <taxon>Dovyalis</taxon>
    </lineage>
</organism>
<evidence type="ECO:0000256" key="2">
    <source>
        <dbReference type="ARBA" id="ARBA00022801"/>
    </source>
</evidence>
<dbReference type="PROSITE" id="PS00653">
    <property type="entry name" value="GLYCOSYL_HYDROL_F1_2"/>
    <property type="match status" value="1"/>
</dbReference>
<dbReference type="PANTHER" id="PTHR10353:SF137">
    <property type="entry name" value="MYROSINASE 3-RELATED"/>
    <property type="match status" value="1"/>
</dbReference>
<gene>
    <name evidence="6" type="ORF">DCAF_LOCUS23361</name>
</gene>
<feature type="chain" id="PRO_5043942836" description="Beta-glucosidase" evidence="5">
    <location>
        <begin position="26"/>
        <end position="397"/>
    </location>
</feature>
<comment type="caution">
    <text evidence="6">The sequence shown here is derived from an EMBL/GenBank/DDBJ whole genome shotgun (WGS) entry which is preliminary data.</text>
</comment>
<dbReference type="GO" id="GO:0008422">
    <property type="term" value="F:beta-glucosidase activity"/>
    <property type="evidence" value="ECO:0007669"/>
    <property type="project" value="UniProtKB-ARBA"/>
</dbReference>
<keyword evidence="7" id="KW-1185">Reference proteome</keyword>
<dbReference type="AlphaFoldDB" id="A0AAV1SGP9"/>
<keyword evidence="2" id="KW-0378">Hydrolase</keyword>
<dbReference type="InterPro" id="IPR017853">
    <property type="entry name" value="GH"/>
</dbReference>
<dbReference type="PRINTS" id="PR00131">
    <property type="entry name" value="GLHYDRLASE1"/>
</dbReference>
<reference evidence="6 7" key="1">
    <citation type="submission" date="2024-01" db="EMBL/GenBank/DDBJ databases">
        <authorList>
            <person name="Waweru B."/>
        </authorList>
    </citation>
    <scope>NUCLEOTIDE SEQUENCE [LARGE SCALE GENOMIC DNA]</scope>
</reference>
<evidence type="ECO:0000256" key="1">
    <source>
        <dbReference type="ARBA" id="ARBA00010838"/>
    </source>
</evidence>
<dbReference type="SUPFAM" id="SSF51445">
    <property type="entry name" value="(Trans)glycosidases"/>
    <property type="match status" value="1"/>
</dbReference>
<evidence type="ECO:0000313" key="7">
    <source>
        <dbReference type="Proteomes" id="UP001314170"/>
    </source>
</evidence>
<dbReference type="InterPro" id="IPR033132">
    <property type="entry name" value="GH_1_N_CS"/>
</dbReference>
<keyword evidence="3" id="KW-0326">Glycosidase</keyword>
<sequence>MAIHSYLLLSLLLVFGSCFNSLADATQYDTGSFNRKNFPEDFGFGVASSAYQYEGAAFEDGRGPSIWDVYTHKFPSRIPDGSNGDVAVDSYHRYKEDVQIIKKMGFDFYRFSISWPRILPSIQPFVTLFHWDLPQALETEYGGFLSDKIAKQKGKIGITLQSNWYVPLSDAKEDREAVRRALDFSLGWFMDVLSWGRYPSSMRSLVGERLPKFSEKQAGSIKGSFDFIGLNYYTANYVAQKSQSNNTHPSYDGDSLVDSFFDRNGVLIGPTAGSFWLHVYPRGIYDLLLYIKTRYNDPVIYITENGFDETDNPKSPLKEALTDNHRIDYFYGHLSFLQKAIKDGVKVKGYIAWSLLDNFEWVVGYTSRFGLNYVDFKDGLKRYPKLSAQWFTEFLKK</sequence>
<evidence type="ECO:0000256" key="5">
    <source>
        <dbReference type="SAM" id="SignalP"/>
    </source>
</evidence>
<dbReference type="Proteomes" id="UP001314170">
    <property type="component" value="Unassembled WGS sequence"/>
</dbReference>
<evidence type="ECO:0008006" key="8">
    <source>
        <dbReference type="Google" id="ProtNLM"/>
    </source>
</evidence>
<comment type="similarity">
    <text evidence="1 4">Belongs to the glycosyl hydrolase 1 family.</text>
</comment>
<dbReference type="InterPro" id="IPR001360">
    <property type="entry name" value="Glyco_hydro_1"/>
</dbReference>
<dbReference type="EMBL" id="CAWUPB010001184">
    <property type="protein sequence ID" value="CAK7350621.1"/>
    <property type="molecule type" value="Genomic_DNA"/>
</dbReference>
<protein>
    <recommendedName>
        <fullName evidence="8">Beta-glucosidase</fullName>
    </recommendedName>
</protein>
<evidence type="ECO:0000313" key="6">
    <source>
        <dbReference type="EMBL" id="CAK7350621.1"/>
    </source>
</evidence>
<dbReference type="Gene3D" id="3.20.20.80">
    <property type="entry name" value="Glycosidases"/>
    <property type="match status" value="2"/>
</dbReference>
<dbReference type="PANTHER" id="PTHR10353">
    <property type="entry name" value="GLYCOSYL HYDROLASE"/>
    <property type="match status" value="1"/>
</dbReference>
<accession>A0AAV1SGP9</accession>
<proteinExistence type="inferred from homology"/>
<keyword evidence="5" id="KW-0732">Signal</keyword>
<evidence type="ECO:0000256" key="3">
    <source>
        <dbReference type="ARBA" id="ARBA00023295"/>
    </source>
</evidence>
<evidence type="ECO:0000256" key="4">
    <source>
        <dbReference type="RuleBase" id="RU003690"/>
    </source>
</evidence>
<dbReference type="GO" id="GO:0005975">
    <property type="term" value="P:carbohydrate metabolic process"/>
    <property type="evidence" value="ECO:0007669"/>
    <property type="project" value="InterPro"/>
</dbReference>